<accession>A0A243W4N6</accession>
<sequence>AKAELAHTDLAFTYSTRSKGRQVTHIAFEFKPVGSAGSPRALPSAPVEAWEAAVLAAGVSGKSLPQIREQLQAGTYDLGYVRYVLDTVSAQAKTGKVQKQGGAVFKALTKGYLLEDYQRTQQAPARVQRTANAAREQQRRKVSGELEDARKSLAFIQTADYYNAENRPGAIVEVEAKIAKLAEQLHQLSG</sequence>
<dbReference type="Proteomes" id="UP000194873">
    <property type="component" value="Unassembled WGS sequence"/>
</dbReference>
<evidence type="ECO:0000313" key="1">
    <source>
        <dbReference type="EMBL" id="OUJ65503.1"/>
    </source>
</evidence>
<evidence type="ECO:0008006" key="3">
    <source>
        <dbReference type="Google" id="ProtNLM"/>
    </source>
</evidence>
<gene>
    <name evidence="1" type="ORF">BXP70_29165</name>
</gene>
<name>A0A243W4N6_9BACT</name>
<proteinExistence type="predicted"/>
<organism evidence="1 2">
    <name type="scientific">Hymenobacter crusticola</name>
    <dbReference type="NCBI Taxonomy" id="1770526"/>
    <lineage>
        <taxon>Bacteria</taxon>
        <taxon>Pseudomonadati</taxon>
        <taxon>Bacteroidota</taxon>
        <taxon>Cytophagia</taxon>
        <taxon>Cytophagales</taxon>
        <taxon>Hymenobacteraceae</taxon>
        <taxon>Hymenobacter</taxon>
    </lineage>
</organism>
<keyword evidence="2" id="KW-1185">Reference proteome</keyword>
<feature type="non-terminal residue" evidence="1">
    <location>
        <position position="1"/>
    </location>
</feature>
<comment type="caution">
    <text evidence="1">The sequence shown here is derived from an EMBL/GenBank/DDBJ whole genome shotgun (WGS) entry which is preliminary data.</text>
</comment>
<dbReference type="AlphaFoldDB" id="A0A243W4N6"/>
<reference evidence="1 2" key="1">
    <citation type="submission" date="2017-01" db="EMBL/GenBank/DDBJ databases">
        <title>A new Hymenobacter.</title>
        <authorList>
            <person name="Liang Y."/>
            <person name="Feng F."/>
        </authorList>
    </citation>
    <scope>NUCLEOTIDE SEQUENCE [LARGE SCALE GENOMIC DNA]</scope>
    <source>
        <strain evidence="1">MIMBbqt21</strain>
    </source>
</reference>
<protein>
    <recommendedName>
        <fullName evidence="3">Initiator Rep protein domain-containing protein</fullName>
    </recommendedName>
</protein>
<dbReference type="RefSeq" id="WP_179197909.1">
    <property type="nucleotide sequence ID" value="NZ_MTSE01000116.1"/>
</dbReference>
<dbReference type="EMBL" id="MTSE01000116">
    <property type="protein sequence ID" value="OUJ65503.1"/>
    <property type="molecule type" value="Genomic_DNA"/>
</dbReference>
<evidence type="ECO:0000313" key="2">
    <source>
        <dbReference type="Proteomes" id="UP000194873"/>
    </source>
</evidence>